<accession>A0A6F8YR02</accession>
<dbReference type="InterPro" id="IPR029045">
    <property type="entry name" value="ClpP/crotonase-like_dom_sf"/>
</dbReference>
<reference evidence="2 3" key="2">
    <citation type="submission" date="2020-03" db="EMBL/GenBank/DDBJ databases">
        <authorList>
            <person name="Ichikawa N."/>
            <person name="Kimura A."/>
            <person name="Kitahashi Y."/>
            <person name="Uohara A."/>
        </authorList>
    </citation>
    <scope>NUCLEOTIDE SEQUENCE [LARGE SCALE GENOMIC DNA]</scope>
    <source>
        <strain evidence="2 3">NBRC 105367</strain>
    </source>
</reference>
<dbReference type="RefSeq" id="WP_173160073.1">
    <property type="nucleotide sequence ID" value="NZ_AP022871.1"/>
</dbReference>
<dbReference type="PANTHER" id="PTHR43802:SF1">
    <property type="entry name" value="IP11341P-RELATED"/>
    <property type="match status" value="1"/>
</dbReference>
<proteinExistence type="inferred from homology"/>
<dbReference type="Proteomes" id="UP000503011">
    <property type="component" value="Chromosome"/>
</dbReference>
<reference evidence="2 3" key="1">
    <citation type="submission" date="2020-03" db="EMBL/GenBank/DDBJ databases">
        <title>Whole genome shotgun sequence of Phytohabitans suffuscus NBRC 105367.</title>
        <authorList>
            <person name="Komaki H."/>
            <person name="Tamura T."/>
        </authorList>
    </citation>
    <scope>NUCLEOTIDE SEQUENCE [LARGE SCALE GENOMIC DNA]</scope>
    <source>
        <strain evidence="2 3">NBRC 105367</strain>
    </source>
</reference>
<dbReference type="GO" id="GO:0003824">
    <property type="term" value="F:catalytic activity"/>
    <property type="evidence" value="ECO:0007669"/>
    <property type="project" value="UniProtKB-ARBA"/>
</dbReference>
<dbReference type="PANTHER" id="PTHR43802">
    <property type="entry name" value="ENOYL-COA HYDRATASE"/>
    <property type="match status" value="1"/>
</dbReference>
<name>A0A6F8YR02_9ACTN</name>
<evidence type="ECO:0000313" key="3">
    <source>
        <dbReference type="Proteomes" id="UP000503011"/>
    </source>
</evidence>
<keyword evidence="3" id="KW-1185">Reference proteome</keyword>
<evidence type="ECO:0000256" key="1">
    <source>
        <dbReference type="ARBA" id="ARBA00005254"/>
    </source>
</evidence>
<dbReference type="Gene3D" id="3.90.226.10">
    <property type="entry name" value="2-enoyl-CoA Hydratase, Chain A, domain 1"/>
    <property type="match status" value="1"/>
</dbReference>
<dbReference type="CDD" id="cd06558">
    <property type="entry name" value="crotonase-like"/>
    <property type="match status" value="1"/>
</dbReference>
<dbReference type="AlphaFoldDB" id="A0A6F8YR02"/>
<dbReference type="EMBL" id="AP022871">
    <property type="protein sequence ID" value="BCB88580.1"/>
    <property type="molecule type" value="Genomic_DNA"/>
</dbReference>
<dbReference type="Gene3D" id="1.10.12.10">
    <property type="entry name" value="Lyase 2-enoyl-coa Hydratase, Chain A, domain 2"/>
    <property type="match status" value="1"/>
</dbReference>
<organism evidence="2 3">
    <name type="scientific">Phytohabitans suffuscus</name>
    <dbReference type="NCBI Taxonomy" id="624315"/>
    <lineage>
        <taxon>Bacteria</taxon>
        <taxon>Bacillati</taxon>
        <taxon>Actinomycetota</taxon>
        <taxon>Actinomycetes</taxon>
        <taxon>Micromonosporales</taxon>
        <taxon>Micromonosporaceae</taxon>
    </lineage>
</organism>
<evidence type="ECO:0000313" key="2">
    <source>
        <dbReference type="EMBL" id="BCB88580.1"/>
    </source>
</evidence>
<gene>
    <name evidence="2" type="primary">paaG_3</name>
    <name evidence="2" type="ORF">Psuf_058930</name>
</gene>
<dbReference type="InterPro" id="IPR001753">
    <property type="entry name" value="Enoyl-CoA_hydra/iso"/>
</dbReference>
<sequence length="267" mass="28938">MTTETTTAPLVLSTIEDGVALLTWNRPERNNAWTVELEGAYFDLLEQCTANPAVRAIVVTGAGKSFCPGLDAKALDGISNGIDTKPHERRPMTLPTAIPKPIIAAINGACAGVGLIQALACDLRFVASTARLSTAFSRRGIMAEHGVAWLLPRVVGWGNAVDLLYSGRVIGSEEALAMGLVNRVIEPSDLLPAALQYARELATWASPTAVGYMKEQLLHAQTQTLEEARQEALGLWRGTLRVHPDFREGVRSFIERREPSFAPWAPK</sequence>
<dbReference type="Pfam" id="PF00378">
    <property type="entry name" value="ECH_1"/>
    <property type="match status" value="1"/>
</dbReference>
<protein>
    <submittedName>
        <fullName evidence="2">Enoyl-CoA hydratase</fullName>
    </submittedName>
</protein>
<dbReference type="SUPFAM" id="SSF52096">
    <property type="entry name" value="ClpP/crotonase"/>
    <property type="match status" value="1"/>
</dbReference>
<dbReference type="InterPro" id="IPR014748">
    <property type="entry name" value="Enoyl-CoA_hydra_C"/>
</dbReference>
<dbReference type="KEGG" id="psuu:Psuf_058930"/>
<comment type="similarity">
    <text evidence="1">Belongs to the enoyl-CoA hydratase/isomerase family.</text>
</comment>